<dbReference type="UniPathway" id="UPA00286"/>
<reference evidence="8 9" key="1">
    <citation type="submission" date="2020-04" db="EMBL/GenBank/DDBJ databases">
        <title>Hymenobacter polaris sp. nov., isolated from Arctic soil.</title>
        <authorList>
            <person name="Dahal R.H."/>
        </authorList>
    </citation>
    <scope>NUCLEOTIDE SEQUENCE [LARGE SCALE GENOMIC DNA]</scope>
    <source>
        <strain evidence="8 9">RP-2-7</strain>
    </source>
</reference>
<dbReference type="Pfam" id="PF16822">
    <property type="entry name" value="ALGX"/>
    <property type="match status" value="1"/>
</dbReference>
<keyword evidence="3" id="KW-0808">Transferase</keyword>
<evidence type="ECO:0000256" key="5">
    <source>
        <dbReference type="ARBA" id="ARBA00022764"/>
    </source>
</evidence>
<dbReference type="GO" id="GO:0016740">
    <property type="term" value="F:transferase activity"/>
    <property type="evidence" value="ECO:0007669"/>
    <property type="project" value="UniProtKB-KW"/>
</dbReference>
<comment type="subcellular location">
    <subcellularLocation>
        <location evidence="1">Periplasm</location>
    </subcellularLocation>
</comment>
<dbReference type="AlphaFoldDB" id="A0A7Y0FNY6"/>
<proteinExistence type="predicted"/>
<evidence type="ECO:0000313" key="8">
    <source>
        <dbReference type="EMBL" id="NML66854.1"/>
    </source>
</evidence>
<evidence type="ECO:0000256" key="3">
    <source>
        <dbReference type="ARBA" id="ARBA00022679"/>
    </source>
</evidence>
<evidence type="ECO:0000256" key="6">
    <source>
        <dbReference type="ARBA" id="ARBA00022841"/>
    </source>
</evidence>
<dbReference type="Proteomes" id="UP000559626">
    <property type="component" value="Unassembled WGS sequence"/>
</dbReference>
<evidence type="ECO:0000256" key="4">
    <source>
        <dbReference type="ARBA" id="ARBA00022729"/>
    </source>
</evidence>
<evidence type="ECO:0000313" key="9">
    <source>
        <dbReference type="Proteomes" id="UP000559626"/>
    </source>
</evidence>
<sequence>MSSTLRPPGMLGKRLVIGLLFLLLLLPAIQAYWPLVPMGALGGVTAEAAAPQFNWEALKTGRLQPALETYTTDHLGFRPWLVRLYNQLVFSGFSITRSPDVLLGKNGVLFMPTYIQAYLGKDVMTADDVRYQVIRIKMLQHDLAQHGINFLFVLAPSKARFEPENLPPHSPPTTSKYDLFTRQAEASHLPLLDCVKLFAAWKRTKPYPLYPRGGTHWSGYATTLIADTLLRQLEASGHYKLRDFRPVGRPDIVRASDLLRGTDNDLGQTLNLLWRKEITPLAYPHIHFEPLRAGQSQPSLLLVSDSYCWGLTQFVPYLQQEFATDSRIWFYNRTAFAPDSSDKTNGARKEGEVEKLNLRQELEKRRTVVLMMTEFNLPECEFWFTSQVFQLYHPFTDADHAAIDQLAAKYQQEYLTGSWDAKALEPEHAAYLAHRNALQYYEAEQMTRLLAASSAP</sequence>
<gene>
    <name evidence="8" type="ORF">HHL22_16740</name>
</gene>
<comment type="caution">
    <text evidence="8">The sequence shown here is derived from an EMBL/GenBank/DDBJ whole genome shotgun (WGS) entry which is preliminary data.</text>
</comment>
<dbReference type="GO" id="GO:0042121">
    <property type="term" value="P:alginic acid biosynthetic process"/>
    <property type="evidence" value="ECO:0007669"/>
    <property type="project" value="UniProtKB-UniPathway"/>
</dbReference>
<comment type="pathway">
    <text evidence="2">Glycan biosynthesis; alginate biosynthesis.</text>
</comment>
<evidence type="ECO:0000256" key="2">
    <source>
        <dbReference type="ARBA" id="ARBA00005182"/>
    </source>
</evidence>
<accession>A0A7Y0FNY6</accession>
<evidence type="ECO:0000259" key="7">
    <source>
        <dbReference type="Pfam" id="PF16822"/>
    </source>
</evidence>
<keyword evidence="4" id="KW-0732">Signal</keyword>
<keyword evidence="6" id="KW-0016">Alginate biosynthesis</keyword>
<evidence type="ECO:0000256" key="1">
    <source>
        <dbReference type="ARBA" id="ARBA00004418"/>
    </source>
</evidence>
<dbReference type="InterPro" id="IPR031811">
    <property type="entry name" value="ALGX/ALGJ_SGNH-like"/>
</dbReference>
<dbReference type="EMBL" id="JABBGH010000003">
    <property type="protein sequence ID" value="NML66854.1"/>
    <property type="molecule type" value="Genomic_DNA"/>
</dbReference>
<dbReference type="RefSeq" id="WP_169532564.1">
    <property type="nucleotide sequence ID" value="NZ_JABBGH010000003.1"/>
</dbReference>
<feature type="domain" description="AlgX/AlgJ SGNH hydrolase-like" evidence="7">
    <location>
        <begin position="101"/>
        <end position="324"/>
    </location>
</feature>
<organism evidence="8 9">
    <name type="scientific">Hymenobacter polaris</name>
    <dbReference type="NCBI Taxonomy" id="2682546"/>
    <lineage>
        <taxon>Bacteria</taxon>
        <taxon>Pseudomonadati</taxon>
        <taxon>Bacteroidota</taxon>
        <taxon>Cytophagia</taxon>
        <taxon>Cytophagales</taxon>
        <taxon>Hymenobacteraceae</taxon>
        <taxon>Hymenobacter</taxon>
    </lineage>
</organism>
<name>A0A7Y0FNY6_9BACT</name>
<keyword evidence="5" id="KW-0574">Periplasm</keyword>
<dbReference type="GO" id="GO:0042597">
    <property type="term" value="C:periplasmic space"/>
    <property type="evidence" value="ECO:0007669"/>
    <property type="project" value="UniProtKB-SubCell"/>
</dbReference>
<keyword evidence="9" id="KW-1185">Reference proteome</keyword>
<protein>
    <recommendedName>
        <fullName evidence="7">AlgX/AlgJ SGNH hydrolase-like domain-containing protein</fullName>
    </recommendedName>
</protein>